<reference evidence="1 2" key="1">
    <citation type="journal article" date="2022" name="New Phytol.">
        <title>Ecological generalism drives hyperdiversity of secondary metabolite gene clusters in xylarialean endophytes.</title>
        <authorList>
            <person name="Franco M.E.E."/>
            <person name="Wisecaver J.H."/>
            <person name="Arnold A.E."/>
            <person name="Ju Y.M."/>
            <person name="Slot J.C."/>
            <person name="Ahrendt S."/>
            <person name="Moore L.P."/>
            <person name="Eastman K.E."/>
            <person name="Scott K."/>
            <person name="Konkel Z."/>
            <person name="Mondo S.J."/>
            <person name="Kuo A."/>
            <person name="Hayes R.D."/>
            <person name="Haridas S."/>
            <person name="Andreopoulos B."/>
            <person name="Riley R."/>
            <person name="LaButti K."/>
            <person name="Pangilinan J."/>
            <person name="Lipzen A."/>
            <person name="Amirebrahimi M."/>
            <person name="Yan J."/>
            <person name="Adam C."/>
            <person name="Keymanesh K."/>
            <person name="Ng V."/>
            <person name="Louie K."/>
            <person name="Northen T."/>
            <person name="Drula E."/>
            <person name="Henrissat B."/>
            <person name="Hsieh H.M."/>
            <person name="Youens-Clark K."/>
            <person name="Lutzoni F."/>
            <person name="Miadlikowska J."/>
            <person name="Eastwood D.C."/>
            <person name="Hamelin R.C."/>
            <person name="Grigoriev I.V."/>
            <person name="U'Ren J.M."/>
        </authorList>
    </citation>
    <scope>NUCLEOTIDE SEQUENCE [LARGE SCALE GENOMIC DNA]</scope>
    <source>
        <strain evidence="1 2">ER1909</strain>
    </source>
</reference>
<keyword evidence="2" id="KW-1185">Reference proteome</keyword>
<organism evidence="1 2">
    <name type="scientific">Hypoxylon rubiginosum</name>
    <dbReference type="NCBI Taxonomy" id="110542"/>
    <lineage>
        <taxon>Eukaryota</taxon>
        <taxon>Fungi</taxon>
        <taxon>Dikarya</taxon>
        <taxon>Ascomycota</taxon>
        <taxon>Pezizomycotina</taxon>
        <taxon>Sordariomycetes</taxon>
        <taxon>Xylariomycetidae</taxon>
        <taxon>Xylariales</taxon>
        <taxon>Hypoxylaceae</taxon>
        <taxon>Hypoxylon</taxon>
    </lineage>
</organism>
<dbReference type="EMBL" id="MU394321">
    <property type="protein sequence ID" value="KAI6085898.1"/>
    <property type="molecule type" value="Genomic_DNA"/>
</dbReference>
<name>A0ACC0D012_9PEZI</name>
<sequence length="515" mass="58892">MAATNNWSLTSLSELTTPQWVSLVAILFFTYAASRSIYLLYFHPASKFPGPKLAAVSNVYYAYSWLKGRYPWTVEQLTKEYGDVVRVAPNEIVFSAPQAALDIYSPAVKSQETWIKTDLMDFGTGDLGFIWENDPVKRREVAKKVLPAFSTKALKAKEPTVQMYINMFVDRMKELGSTSEGINLNQWLNWLAIDMSADLAYSRQLHHMRDAKSTDFSETLLGTSLYGTVMQLTKRFPLLGPFLSPFAILFVPPKVIRSVPKFFKMTSEEIQKRIDNRGNTTHPDFVDYMLPADAPAPTTKKEKVHVEQVATQLFVAGFDPVQITLFSCVFFLLKNPDTYKTLVDEIRNTFEDYNDITPDALVDLKYLNAVIHETLRVHVTTIAGLPRKSPGATVAGVWVPKGVVCQISNFAICRNARFFHDPLNFHPERWLPADHPKHDAKFSNDDLKCFYPFSIGPRSCSGREIAWSQTRLFLAKVLWTFNLDMVRGQDKTFDKDFSVHVMWYRPEVRVRFNQR</sequence>
<dbReference type="Proteomes" id="UP001497680">
    <property type="component" value="Unassembled WGS sequence"/>
</dbReference>
<gene>
    <name evidence="1" type="ORF">F4821DRAFT_144280</name>
</gene>
<protein>
    <submittedName>
        <fullName evidence="1">Isotrichodermin C-15 hydroxylase</fullName>
    </submittedName>
</protein>
<accession>A0ACC0D012</accession>
<proteinExistence type="predicted"/>
<comment type="caution">
    <text evidence="1">The sequence shown here is derived from an EMBL/GenBank/DDBJ whole genome shotgun (WGS) entry which is preliminary data.</text>
</comment>
<evidence type="ECO:0000313" key="2">
    <source>
        <dbReference type="Proteomes" id="UP001497680"/>
    </source>
</evidence>
<evidence type="ECO:0000313" key="1">
    <source>
        <dbReference type="EMBL" id="KAI6085898.1"/>
    </source>
</evidence>